<dbReference type="OMA" id="ITRTILW"/>
<feature type="compositionally biased region" description="Basic and acidic residues" evidence="2">
    <location>
        <begin position="479"/>
        <end position="497"/>
    </location>
</feature>
<name>A0A226EDU9_FOLCA</name>
<dbReference type="InterPro" id="IPR036397">
    <property type="entry name" value="RNaseH_sf"/>
</dbReference>
<evidence type="ECO:0000259" key="3">
    <source>
        <dbReference type="PROSITE" id="PS50994"/>
    </source>
</evidence>
<accession>A0A226EDU9</accession>
<evidence type="ECO:0000256" key="1">
    <source>
        <dbReference type="SAM" id="Coils"/>
    </source>
</evidence>
<dbReference type="OrthoDB" id="416987at2759"/>
<dbReference type="InterPro" id="IPR012337">
    <property type="entry name" value="RNaseH-like_sf"/>
</dbReference>
<dbReference type="PROSITE" id="PS50994">
    <property type="entry name" value="INTEGRASE"/>
    <property type="match status" value="1"/>
</dbReference>
<dbReference type="Proteomes" id="UP000198287">
    <property type="component" value="Unassembled WGS sequence"/>
</dbReference>
<organism evidence="4 5">
    <name type="scientific">Folsomia candida</name>
    <name type="common">Springtail</name>
    <dbReference type="NCBI Taxonomy" id="158441"/>
    <lineage>
        <taxon>Eukaryota</taxon>
        <taxon>Metazoa</taxon>
        <taxon>Ecdysozoa</taxon>
        <taxon>Arthropoda</taxon>
        <taxon>Hexapoda</taxon>
        <taxon>Collembola</taxon>
        <taxon>Entomobryomorpha</taxon>
        <taxon>Isotomoidea</taxon>
        <taxon>Isotomidae</taxon>
        <taxon>Proisotominae</taxon>
        <taxon>Folsomia</taxon>
    </lineage>
</organism>
<feature type="region of interest" description="Disordered" evidence="2">
    <location>
        <begin position="467"/>
        <end position="497"/>
    </location>
</feature>
<dbReference type="STRING" id="158441.A0A226EDU9"/>
<dbReference type="Gene3D" id="3.30.420.10">
    <property type="entry name" value="Ribonuclease H-like superfamily/Ribonuclease H"/>
    <property type="match status" value="1"/>
</dbReference>
<evidence type="ECO:0000256" key="2">
    <source>
        <dbReference type="SAM" id="MobiDB-lite"/>
    </source>
</evidence>
<dbReference type="Pfam" id="PF03564">
    <property type="entry name" value="DUF1759"/>
    <property type="match status" value="1"/>
</dbReference>
<dbReference type="InterPro" id="IPR008042">
    <property type="entry name" value="Retrotrans_Pao"/>
</dbReference>
<feature type="region of interest" description="Disordered" evidence="2">
    <location>
        <begin position="573"/>
        <end position="598"/>
    </location>
</feature>
<sequence length="1884" mass="213567">MQFCLILSSFMRYSVHFVKSGGSSCSSAALERRKILLQAEAEEKISKLEEELIEKKHDIENRILKLQIESGFHEREITALEEECKSDSCSLQKKAANQSSILNLTTELNSKRSAMSSLMLDLKYIVESYEQRVKRVQQMADSEKKIAEVDAQIEEDLDADWVSLPEEVSKHVDKTELTTSWAAKSVPLGNDQDEEEQKIQALTARLLKISNPIITPTPVGGGRTIAAPPPHNPLFVSYQPQQQPDFTAIGQASTMIAQAIQQALGSQPIQQQSNSTDRFLARQVQGRDLPIFDGHPEQWPGFIAAYESGTKTCQYTNADNLARLQKCLRGDAIKSVQCLLISPNSVPMVIQQLKKRFGSPEHIIKSMMAKVRETPPVKAEKLESLIEFGIALQNLRGTIVSLSCPQHLSNPILLQELVDKLPVQQQLQWMSWVQLNPTNPKSIDSFADWIEMQTDLACQLCPPTFKAESTRPPKGRNNQQERVHAVTTEGKKKQEHHDRRERKCPCCNRMDHRIQSCPTFTKMAPRQKWELVRDNRCCYGCLNFGHATKDCRSKKECGLDGCTRDHHKLLHFTKEDQAPRRRPPDSGGESSGQDTIAPGSVAAINGSVHTVTPSGFVSLKVIPVVLRGPSGKKMEVLAFLDDGSTLTLIDEDVARELDLPGIRGPDKTLNITCFQTNVALTTKTVEVDMESVDGKIVRTLRKVKTTPNISLPPQQLRKELLQKYDNLKGINFSTYDMGKPKILIGMDHADIVLSRQVRFGRGNAPIATRTLFGWALCGPAPFHSREKYGYHVREMVDDELHQLVKEQFTTEAFGVKPCIEAPRSRDDVKAQRILDSTLVRVSDGWETGLLWKDDEVQLPESRRMAMKRLATMERKMDSDPEFARQYIAKIDDYKNKGFARVLSPEEAAEETNRTYYLPHFMAINPKKPNKLRFVFDAAAKSHGSSLNDHLLQGPDKLVSLPGVLLKFRQRRVGFTADIKDMFHRVKVRKEDAQSQRFLWRGMDRSRDPDILEMGVLIFGAACSPSCAQEAKNRNAEDYKEEFPAAHEAIVRRHYVDDYLDSCDTPEEAIKMFHDVHHVQAKGSFNLCNWLSNSEEMMAAIPEELRAEKSKNLDVGEDSLVERVLGLFWKPNPDIFTFSLSYLKTKEDLLSGERIPTKRELLALTMSIYDPLGLITWIEEVRNLPTFEVNRCYSPNLSSADEVQLHVFGDAGEEAFGAAAYLVVKKNEEIHTSLVMSKARVAPMKTLSIPRLELQAALMCSRLAQFIKTELEIPITRTILWSDSSTVIGWIRADGKKFHQFVANRVGEIQELSDVSQWKWIPTALNVADELTRMDRPCDWSPTSRWLNGPDFLQLPKEDWLKEKAELADAELDGDEFELRKNQLFLIQQQQPFIDPEKFSSWTRLVRTTAYVLRFVQFLTSRQLTAKHHLAKKNRNKYPSSLTIVELEKAEQWWWKFSQRTSFPAEYAALSSNQSIPNTSRLIKATPYLDEYGVMRVRGRIDNAKGIAVAVKRPVILDRNSPCAQLIVRYYHWACDHHGHERIVNEIRQNTSPPCRSKEGEDVVSSLQQLEKGGGEEKPEKRYGVLFTCLSTRAIHLEVANSLTTDSCILAIRRFVGRRGCPRALFSDNGTNFHGARNELTQSLAELNQSQMEEECTVIGIQWNFLPPASPHFGGSWERMVRAVKVALGATLNQKTLTDEVLTTVMVEAEHVVNSHPLTHVPDDPDDPEALTPNHFLIGRSSNLQPIGRFDEKEVFGRKQWRISQQLADHFWRRWIREYLPTLLRREKWCSFSRPIQIGDVVVEVNPALSRNRWPKGRVVQIFPGADKLIRVVDVKMSNGHIYRRPVSKLCVLDVMPKEDNFPACPEPQIASNSTTASPVPSSAP</sequence>
<feature type="domain" description="Integrase catalytic" evidence="3">
    <location>
        <begin position="1548"/>
        <end position="1740"/>
    </location>
</feature>
<evidence type="ECO:0000313" key="5">
    <source>
        <dbReference type="Proteomes" id="UP000198287"/>
    </source>
</evidence>
<reference evidence="4 5" key="1">
    <citation type="submission" date="2015-12" db="EMBL/GenBank/DDBJ databases">
        <title>The genome of Folsomia candida.</title>
        <authorList>
            <person name="Faddeeva A."/>
            <person name="Derks M.F."/>
            <person name="Anvar Y."/>
            <person name="Smit S."/>
            <person name="Van Straalen N."/>
            <person name="Roelofs D."/>
        </authorList>
    </citation>
    <scope>NUCLEOTIDE SEQUENCE [LARGE SCALE GENOMIC DNA]</scope>
    <source>
        <strain evidence="4 5">VU population</strain>
        <tissue evidence="4">Whole body</tissue>
    </source>
</reference>
<dbReference type="SUPFAM" id="SSF56672">
    <property type="entry name" value="DNA/RNA polymerases"/>
    <property type="match status" value="1"/>
</dbReference>
<protein>
    <submittedName>
        <fullName evidence="4">Gag-Pol polyprotein</fullName>
    </submittedName>
</protein>
<dbReference type="GO" id="GO:0042575">
    <property type="term" value="C:DNA polymerase complex"/>
    <property type="evidence" value="ECO:0007669"/>
    <property type="project" value="UniProtKB-ARBA"/>
</dbReference>
<comment type="caution">
    <text evidence="4">The sequence shown here is derived from an EMBL/GenBank/DDBJ whole genome shotgun (WGS) entry which is preliminary data.</text>
</comment>
<feature type="compositionally biased region" description="Low complexity" evidence="2">
    <location>
        <begin position="1870"/>
        <end position="1884"/>
    </location>
</feature>
<feature type="compositionally biased region" description="Basic and acidic residues" evidence="2">
    <location>
        <begin position="573"/>
        <end position="584"/>
    </location>
</feature>
<dbReference type="CDD" id="cd01644">
    <property type="entry name" value="RT_pepA17"/>
    <property type="match status" value="1"/>
</dbReference>
<dbReference type="InterPro" id="IPR005312">
    <property type="entry name" value="DUF1759"/>
</dbReference>
<dbReference type="EMBL" id="LNIX01000004">
    <property type="protein sequence ID" value="OXA55408.1"/>
    <property type="molecule type" value="Genomic_DNA"/>
</dbReference>
<gene>
    <name evidence="4" type="ORF">Fcan01_08966</name>
</gene>
<dbReference type="PANTHER" id="PTHR47331:SF1">
    <property type="entry name" value="GAG-LIKE PROTEIN"/>
    <property type="match status" value="1"/>
</dbReference>
<feature type="region of interest" description="Disordered" evidence="2">
    <location>
        <begin position="1865"/>
        <end position="1884"/>
    </location>
</feature>
<dbReference type="GO" id="GO:0003676">
    <property type="term" value="F:nucleic acid binding"/>
    <property type="evidence" value="ECO:0007669"/>
    <property type="project" value="InterPro"/>
</dbReference>
<evidence type="ECO:0000313" key="4">
    <source>
        <dbReference type="EMBL" id="OXA55408.1"/>
    </source>
</evidence>
<dbReference type="GO" id="GO:0071897">
    <property type="term" value="P:DNA biosynthetic process"/>
    <property type="evidence" value="ECO:0007669"/>
    <property type="project" value="UniProtKB-ARBA"/>
</dbReference>
<keyword evidence="1" id="KW-0175">Coiled coil</keyword>
<dbReference type="Pfam" id="PF18701">
    <property type="entry name" value="DUF5641"/>
    <property type="match status" value="1"/>
</dbReference>
<dbReference type="InterPro" id="IPR043502">
    <property type="entry name" value="DNA/RNA_pol_sf"/>
</dbReference>
<dbReference type="InterPro" id="IPR040676">
    <property type="entry name" value="DUF5641"/>
</dbReference>
<keyword evidence="5" id="KW-1185">Reference proteome</keyword>
<dbReference type="Pfam" id="PF05380">
    <property type="entry name" value="Peptidase_A17"/>
    <property type="match status" value="1"/>
</dbReference>
<proteinExistence type="predicted"/>
<dbReference type="InterPro" id="IPR001584">
    <property type="entry name" value="Integrase_cat-core"/>
</dbReference>
<dbReference type="PANTHER" id="PTHR47331">
    <property type="entry name" value="PHD-TYPE DOMAIN-CONTAINING PROTEIN"/>
    <property type="match status" value="1"/>
</dbReference>
<feature type="coiled-coil region" evidence="1">
    <location>
        <begin position="38"/>
        <end position="83"/>
    </location>
</feature>
<dbReference type="GO" id="GO:0015074">
    <property type="term" value="P:DNA integration"/>
    <property type="evidence" value="ECO:0007669"/>
    <property type="project" value="InterPro"/>
</dbReference>
<dbReference type="SUPFAM" id="SSF53098">
    <property type="entry name" value="Ribonuclease H-like"/>
    <property type="match status" value="1"/>
</dbReference>